<feature type="compositionally biased region" description="Acidic residues" evidence="1">
    <location>
        <begin position="316"/>
        <end position="327"/>
    </location>
</feature>
<dbReference type="Pfam" id="PF00566">
    <property type="entry name" value="RabGAP-TBC"/>
    <property type="match status" value="1"/>
</dbReference>
<feature type="domain" description="Rab-GAP TBC" evidence="2">
    <location>
        <begin position="39"/>
        <end position="472"/>
    </location>
</feature>
<dbReference type="PANTHER" id="PTHR22957:SF26">
    <property type="entry name" value="LD44506P"/>
    <property type="match status" value="1"/>
</dbReference>
<name>A0A7S3V639_9STRA</name>
<reference evidence="3" key="1">
    <citation type="submission" date="2021-01" db="EMBL/GenBank/DDBJ databases">
        <authorList>
            <person name="Corre E."/>
            <person name="Pelletier E."/>
            <person name="Niang G."/>
            <person name="Scheremetjew M."/>
            <person name="Finn R."/>
            <person name="Kale V."/>
            <person name="Holt S."/>
            <person name="Cochrane G."/>
            <person name="Meng A."/>
            <person name="Brown T."/>
            <person name="Cohen L."/>
        </authorList>
    </citation>
    <scope>NUCLEOTIDE SEQUENCE</scope>
    <source>
        <strain evidence="3">MM31A-1</strain>
    </source>
</reference>
<evidence type="ECO:0000313" key="3">
    <source>
        <dbReference type="EMBL" id="CAE0459236.1"/>
    </source>
</evidence>
<feature type="region of interest" description="Disordered" evidence="1">
    <location>
        <begin position="313"/>
        <end position="338"/>
    </location>
</feature>
<organism evidence="3">
    <name type="scientific">Chaetoceros debilis</name>
    <dbReference type="NCBI Taxonomy" id="122233"/>
    <lineage>
        <taxon>Eukaryota</taxon>
        <taxon>Sar</taxon>
        <taxon>Stramenopiles</taxon>
        <taxon>Ochrophyta</taxon>
        <taxon>Bacillariophyta</taxon>
        <taxon>Coscinodiscophyceae</taxon>
        <taxon>Chaetocerotophycidae</taxon>
        <taxon>Chaetocerotales</taxon>
        <taxon>Chaetocerotaceae</taxon>
        <taxon>Chaetoceros</taxon>
    </lineage>
</organism>
<feature type="compositionally biased region" description="Polar residues" evidence="1">
    <location>
        <begin position="126"/>
        <end position="151"/>
    </location>
</feature>
<evidence type="ECO:0000256" key="1">
    <source>
        <dbReference type="SAM" id="MobiDB-lite"/>
    </source>
</evidence>
<feature type="compositionally biased region" description="Basic residues" evidence="1">
    <location>
        <begin position="113"/>
        <end position="125"/>
    </location>
</feature>
<dbReference type="GO" id="GO:0005096">
    <property type="term" value="F:GTPase activator activity"/>
    <property type="evidence" value="ECO:0007669"/>
    <property type="project" value="TreeGrafter"/>
</dbReference>
<sequence length="596" mass="69633">METTAAWVAEQKKEDIFDEIIYNSKKTNLQHLRSVGWNGFPDRLRAPSWQLLLHYIPATASKRKTALRRRRNEYHRQITKCYFEFDFCLTDRMLSCSRALSWSGRETNDNTPKRRVSISRKKALSRKNSNPNLLPLFSQSQSRSQRNLDLESTSLTREDSLLQQVRRDIDRMVKVPTSSIAARKADKRSAPTSFPPNIKDFNGESATTKNRLFSCKSIKESLERIIYLWCIRVEGNDLDASQYTSRYVAGLVDIVYPLYITNLHGYIWETHISTSSRAEITTVRGDPIKAGSTRSLFSNKSTSSTRSVLRFLREENESDTEDDEEQAPEPKIYEDEERQNRLRRCQHLAIGLGLHEIPEEILEEVEADTFWCLENFMTAIQDYRQNNAFAPIPKKTTITFPAKEKPSYSGMQEMIILIEKVTERKDPQLYKHLKAVKVEFIWFTFRWINSLHVRDLNEECLIRLWDTCMCEEVGRERGSYFTRFGFSSKRAKKRLHLVGFLNFQVYICVALLCRLRNRVLVQKTMEGILFELRNPSLEDWELADVEMLVSEAYLNQEIFRGSEEQMLASASEQYGEKTITTWVQKCHWPPRKQAAK</sequence>
<feature type="region of interest" description="Disordered" evidence="1">
    <location>
        <begin position="104"/>
        <end position="151"/>
    </location>
</feature>
<dbReference type="InterPro" id="IPR035969">
    <property type="entry name" value="Rab-GAP_TBC_sf"/>
</dbReference>
<dbReference type="SUPFAM" id="SSF47923">
    <property type="entry name" value="Ypt/Rab-GAP domain of gyp1p"/>
    <property type="match status" value="2"/>
</dbReference>
<dbReference type="InterPro" id="IPR000195">
    <property type="entry name" value="Rab-GAP-TBC_dom"/>
</dbReference>
<proteinExistence type="predicted"/>
<dbReference type="Gene3D" id="1.10.472.80">
    <property type="entry name" value="Ypt/Rab-GAP domain of gyp1p, domain 3"/>
    <property type="match status" value="1"/>
</dbReference>
<gene>
    <name evidence="3" type="ORF">CDEB00056_LOCUS4077</name>
</gene>
<accession>A0A7S3V639</accession>
<dbReference type="SMART" id="SM00164">
    <property type="entry name" value="TBC"/>
    <property type="match status" value="1"/>
</dbReference>
<dbReference type="EMBL" id="HBIO01005708">
    <property type="protein sequence ID" value="CAE0459236.1"/>
    <property type="molecule type" value="Transcribed_RNA"/>
</dbReference>
<protein>
    <recommendedName>
        <fullName evidence="2">Rab-GAP TBC domain-containing protein</fullName>
    </recommendedName>
</protein>
<evidence type="ECO:0000259" key="2">
    <source>
        <dbReference type="PROSITE" id="PS50086"/>
    </source>
</evidence>
<dbReference type="PANTHER" id="PTHR22957">
    <property type="entry name" value="TBC1 DOMAIN FAMILY MEMBER GTPASE-ACTIVATING PROTEIN"/>
    <property type="match status" value="1"/>
</dbReference>
<dbReference type="PROSITE" id="PS50086">
    <property type="entry name" value="TBC_RABGAP"/>
    <property type="match status" value="1"/>
</dbReference>
<dbReference type="AlphaFoldDB" id="A0A7S3V639"/>